<evidence type="ECO:0000313" key="2">
    <source>
        <dbReference type="EMBL" id="SEM06711.1"/>
    </source>
</evidence>
<dbReference type="InterPro" id="IPR012338">
    <property type="entry name" value="Beta-lactam/transpept-like"/>
</dbReference>
<dbReference type="GO" id="GO:0008233">
    <property type="term" value="F:peptidase activity"/>
    <property type="evidence" value="ECO:0007669"/>
    <property type="project" value="TreeGrafter"/>
</dbReference>
<dbReference type="OrthoDB" id="9793489at2"/>
<evidence type="ECO:0000259" key="1">
    <source>
        <dbReference type="Pfam" id="PF00144"/>
    </source>
</evidence>
<accession>A0A1H7VBR1</accession>
<name>A0A1H7VBR1_AQUAM</name>
<dbReference type="Pfam" id="PF00144">
    <property type="entry name" value="Beta-lactamase"/>
    <property type="match status" value="1"/>
</dbReference>
<proteinExistence type="predicted"/>
<dbReference type="PANTHER" id="PTHR46520">
    <property type="entry name" value="SERINE BETA-LACTAMASE-LIKE PROTEIN LACTB, MITOCHONDRIAL"/>
    <property type="match status" value="1"/>
</dbReference>
<dbReference type="Proteomes" id="UP000198521">
    <property type="component" value="Unassembled WGS sequence"/>
</dbReference>
<dbReference type="AlphaFoldDB" id="A0A1H7VBR1"/>
<evidence type="ECO:0000313" key="3">
    <source>
        <dbReference type="Proteomes" id="UP000198521"/>
    </source>
</evidence>
<sequence length="399" mass="44897">MKKRITICSITLLGFVLAFYLFEPIFTYMIGWNKRPNTSNIIPIQTHNDLILNKADSLLKTIYIKLDAPAVSIAVGHNNKVIWSNAMGYQDIENKTLADLTTKFRIGSTSKAITSLGIGVLLQKNKLHLDDKIRQFVPYASDILKELTLKQLASHTSGIRNYGTCFCFPIWEYYNNDPYASVEESVAIFNNDELLFLPGDNFSYSSYNYTLLSAVIEEASGKPFPKFMRESVFEPLNATFIVEETSETLQSAAKFYEINDNEYKKVYPVNNSNKWAGGGFLASPTDLIKLGNAFLNNKLFDKNTTDLLTTPVLVNNSEINEQNYAIGWRNNTIDIFENGTEIRVWHHAGIANGSISLLALFPEHNLSISMLANKNGSSSDLFENVYAIAKIFIPKKITK</sequence>
<dbReference type="SUPFAM" id="SSF56601">
    <property type="entry name" value="beta-lactamase/transpeptidase-like"/>
    <property type="match status" value="1"/>
</dbReference>
<reference evidence="2 3" key="1">
    <citation type="submission" date="2016-10" db="EMBL/GenBank/DDBJ databases">
        <authorList>
            <person name="de Groot N.N."/>
        </authorList>
    </citation>
    <scope>NUCLEOTIDE SEQUENCE [LARGE SCALE GENOMIC DNA]</scope>
    <source>
        <strain evidence="2 3">DSM 25232</strain>
    </source>
</reference>
<dbReference type="PANTHER" id="PTHR46520:SF1">
    <property type="entry name" value="SERINE BETA-LACTAMASE-LIKE PROTEIN LACTB, MITOCHONDRIAL"/>
    <property type="match status" value="1"/>
</dbReference>
<dbReference type="RefSeq" id="WP_091411760.1">
    <property type="nucleotide sequence ID" value="NZ_FOAB01000008.1"/>
</dbReference>
<protein>
    <submittedName>
        <fullName evidence="2">CubicO group peptidase, beta-lactamase class C family</fullName>
    </submittedName>
</protein>
<dbReference type="InterPro" id="IPR001466">
    <property type="entry name" value="Beta-lactam-related"/>
</dbReference>
<dbReference type="InterPro" id="IPR052794">
    <property type="entry name" value="Mito_Ser_Protease_LACTB"/>
</dbReference>
<organism evidence="2 3">
    <name type="scientific">Aquimarina amphilecti</name>
    <dbReference type="NCBI Taxonomy" id="1038014"/>
    <lineage>
        <taxon>Bacteria</taxon>
        <taxon>Pseudomonadati</taxon>
        <taxon>Bacteroidota</taxon>
        <taxon>Flavobacteriia</taxon>
        <taxon>Flavobacteriales</taxon>
        <taxon>Flavobacteriaceae</taxon>
        <taxon>Aquimarina</taxon>
    </lineage>
</organism>
<keyword evidence="3" id="KW-1185">Reference proteome</keyword>
<dbReference type="GO" id="GO:0019216">
    <property type="term" value="P:regulation of lipid metabolic process"/>
    <property type="evidence" value="ECO:0007669"/>
    <property type="project" value="TreeGrafter"/>
</dbReference>
<dbReference type="EMBL" id="FOAB01000008">
    <property type="protein sequence ID" value="SEM06711.1"/>
    <property type="molecule type" value="Genomic_DNA"/>
</dbReference>
<gene>
    <name evidence="2" type="ORF">SAMN04487910_4033</name>
</gene>
<feature type="domain" description="Beta-lactamase-related" evidence="1">
    <location>
        <begin position="66"/>
        <end position="389"/>
    </location>
</feature>
<dbReference type="Gene3D" id="3.40.710.10">
    <property type="entry name" value="DD-peptidase/beta-lactamase superfamily"/>
    <property type="match status" value="1"/>
</dbReference>
<dbReference type="GO" id="GO:0006508">
    <property type="term" value="P:proteolysis"/>
    <property type="evidence" value="ECO:0007669"/>
    <property type="project" value="TreeGrafter"/>
</dbReference>
<dbReference type="STRING" id="1038014.SAMN04487910_4033"/>